<dbReference type="InterPro" id="IPR039745">
    <property type="entry name" value="Vps54"/>
</dbReference>
<accession>A0A7D5V4M4</accession>
<name>A0A7D5V4M4_9HYPO</name>
<feature type="region of interest" description="Disordered" evidence="9">
    <location>
        <begin position="530"/>
        <end position="555"/>
    </location>
</feature>
<dbReference type="GO" id="GO:0000938">
    <property type="term" value="C:GARP complex"/>
    <property type="evidence" value="ECO:0007669"/>
    <property type="project" value="InterPro"/>
</dbReference>
<dbReference type="GO" id="GO:0015031">
    <property type="term" value="P:protein transport"/>
    <property type="evidence" value="ECO:0007669"/>
    <property type="project" value="UniProtKB-KW"/>
</dbReference>
<feature type="coiled-coil region" evidence="8">
    <location>
        <begin position="300"/>
        <end position="327"/>
    </location>
</feature>
<dbReference type="RefSeq" id="XP_014539906.2">
    <property type="nucleotide sequence ID" value="XM_014684420.2"/>
</dbReference>
<feature type="domain" description="Vacuolar protein sorting-associated protein 54 C-terminal" evidence="10">
    <location>
        <begin position="807"/>
        <end position="937"/>
    </location>
</feature>
<dbReference type="Pfam" id="PF10475">
    <property type="entry name" value="Vps54_N"/>
    <property type="match status" value="1"/>
</dbReference>
<keyword evidence="6" id="KW-0333">Golgi apparatus</keyword>
<protein>
    <recommendedName>
        <fullName evidence="3">Vacuolar protein sorting-associated protein 54</fullName>
    </recommendedName>
</protein>
<evidence type="ECO:0000256" key="9">
    <source>
        <dbReference type="SAM" id="MobiDB-lite"/>
    </source>
</evidence>
<dbReference type="Proteomes" id="UP000510686">
    <property type="component" value="Chromosome 7"/>
</dbReference>
<keyword evidence="13" id="KW-1185">Reference proteome</keyword>
<dbReference type="Pfam" id="PF07928">
    <property type="entry name" value="Vps54"/>
    <property type="match status" value="1"/>
</dbReference>
<evidence type="ECO:0000256" key="4">
    <source>
        <dbReference type="ARBA" id="ARBA00022448"/>
    </source>
</evidence>
<keyword evidence="4" id="KW-0813">Transport</keyword>
<evidence type="ECO:0000256" key="7">
    <source>
        <dbReference type="ARBA" id="ARBA00023054"/>
    </source>
</evidence>
<dbReference type="InterPro" id="IPR012501">
    <property type="entry name" value="Vps54_C"/>
</dbReference>
<evidence type="ECO:0000313" key="12">
    <source>
        <dbReference type="EMBL" id="QLI74338.1"/>
    </source>
</evidence>
<dbReference type="GO" id="GO:0006896">
    <property type="term" value="P:Golgi to vacuole transport"/>
    <property type="evidence" value="ECO:0007669"/>
    <property type="project" value="TreeGrafter"/>
</dbReference>
<evidence type="ECO:0000256" key="8">
    <source>
        <dbReference type="SAM" id="Coils"/>
    </source>
</evidence>
<dbReference type="InterPro" id="IPR019515">
    <property type="entry name" value="VPS54_N"/>
</dbReference>
<evidence type="ECO:0000256" key="3">
    <source>
        <dbReference type="ARBA" id="ARBA00017665"/>
    </source>
</evidence>
<keyword evidence="7 8" id="KW-0175">Coiled coil</keyword>
<evidence type="ECO:0000259" key="11">
    <source>
        <dbReference type="Pfam" id="PF10475"/>
    </source>
</evidence>
<evidence type="ECO:0000256" key="6">
    <source>
        <dbReference type="ARBA" id="ARBA00023034"/>
    </source>
</evidence>
<dbReference type="GO" id="GO:0042147">
    <property type="term" value="P:retrograde transport, endosome to Golgi"/>
    <property type="evidence" value="ECO:0007669"/>
    <property type="project" value="InterPro"/>
</dbReference>
<feature type="domain" description="Vacuolar protein sorting-associated protein 54 N-terminal" evidence="11">
    <location>
        <begin position="269"/>
        <end position="384"/>
    </location>
</feature>
<evidence type="ECO:0000313" key="13">
    <source>
        <dbReference type="Proteomes" id="UP000510686"/>
    </source>
</evidence>
<dbReference type="EMBL" id="CP058938">
    <property type="protein sequence ID" value="QLI74338.1"/>
    <property type="molecule type" value="Genomic_DNA"/>
</dbReference>
<sequence length="1109" mass="122247">MIASGIDIVLQEMLALAKTYDPTRERPLLEVTRILQLLFPGKKTFGGWRVEGLLAVLGVNSIEDIDIACTIEYPISTLLQPPIVRTGLLSHTSAPTLSAHKPPTTRDIPPVALTNITHVDVAEFKPYLTQVGALYEQLQRLKERENESADTLDSGSGKTSQFAAVFDDGHLQQGKRCLSSPSPTEMSVAIPRFSSGSARRATQSAPPLSTVPRVYFDADFHLENPRTFDVVSERSEVVRPPPGLLNEKASKGNATAPRKALATNAILQEKLSWYMDTIEMYLIASISAASTAFFTALGSLQELQSEAADSVERIKALRKELEALDKEIVISGLNIIQKRQRREHLQQLHDAVQQLQHIVDSVVACESLVDNGEVEKALKCVDSLSKLIAGEPDASQAPLHIDGQDIQLRDLRAVIALQGVNDDLITLRIRIGKAYAARFLSLLMGDLGRHTDAVSTQEVLMRRTSASVRSRGGHTQEASVVPSYMSSTDGLRSELLEVLTSLHRAKHLTSATSAYREAVLKEIRNLVRRPLPTSNDDDNESILSSSTMARGQFAPQEKSSILARNLRALQPEEAEELLIKIYISVTETLRRSTTQVKLLLDVASSLGDDTGPSGLRCTEMDSPPITPAAWRPSVAALEAQEIHKAIDLLSLLGEAVDVAQNKTVKLLRVRSEQSTHLSLIRFLRYFALNLYFTNECESISGQSGTALKTIINGQIQDFIQQHGDVEKQKLVQGMDSDQWEAKDFSEKHTAELDRILSCSTKDPAEWSDGIKPWILYSDDDPGFNCADDPQLNSDDKAKTRNASIHEEIFVLPSSAIICMNGVARFLQLIVGIPSMTSDIVASLVSYLQLFNSRCTQLILGAGARRSAGLKNITSKHLVLASQALTFVATLISYIREFVRRHAGTGAAASSLVEFDKVKRLYQEHQNSIYDKIVEIMTRLAASHVKTIKLIDWDNEQKNVHSYMATLTKDTTSLHRILTKSLPEATVGMIMTPVFISYRNQFGKAFQEVDPMTELGRESMLHDIEFFESKLGKLDGFGDTAEYLTTIIKSKQVTTGRPANLADGQLEKKDTENTANSAETRDNTEDKDEEPDKADDGKIAADAVSDPEAK</sequence>
<dbReference type="GO" id="GO:0005829">
    <property type="term" value="C:cytosol"/>
    <property type="evidence" value="ECO:0007669"/>
    <property type="project" value="GOC"/>
</dbReference>
<comment type="subcellular location">
    <subcellularLocation>
        <location evidence="1">Golgi apparatus</location>
        <location evidence="1">trans-Golgi network</location>
    </subcellularLocation>
</comment>
<feature type="region of interest" description="Disordered" evidence="9">
    <location>
        <begin position="1057"/>
        <end position="1109"/>
    </location>
</feature>
<dbReference type="Gene3D" id="6.10.250.860">
    <property type="match status" value="1"/>
</dbReference>
<reference evidence="12 13" key="1">
    <citation type="submission" date="2020-07" db="EMBL/GenBank/DDBJ databases">
        <title>Telomere length de novo assembly of all 7 chromosomes of the fungus, Metarhizium brunneum, using a novel assembly pipeline.</title>
        <authorList>
            <person name="Saud z."/>
            <person name="Kortsinoglou A."/>
            <person name="Kouvelis V.N."/>
            <person name="Butt T.M."/>
        </authorList>
    </citation>
    <scope>NUCLEOTIDE SEQUENCE [LARGE SCALE GENOMIC DNA]</scope>
    <source>
        <strain evidence="12 13">4556</strain>
    </source>
</reference>
<dbReference type="PANTHER" id="PTHR12965:SF0">
    <property type="entry name" value="VACUOLAR PROTEIN SORTING-ASSOCIATED PROTEIN 54"/>
    <property type="match status" value="1"/>
</dbReference>
<dbReference type="KEGG" id="mbrn:26247345"/>
<keyword evidence="5" id="KW-0653">Protein transport</keyword>
<dbReference type="OrthoDB" id="10259024at2759"/>
<evidence type="ECO:0000256" key="1">
    <source>
        <dbReference type="ARBA" id="ARBA00004601"/>
    </source>
</evidence>
<proteinExistence type="inferred from homology"/>
<gene>
    <name evidence="12" type="primary">vps54</name>
    <name evidence="12" type="ORF">G6M90_00g106910</name>
</gene>
<comment type="similarity">
    <text evidence="2">Belongs to the VPS54 family.</text>
</comment>
<dbReference type="AlphaFoldDB" id="A0A7D5V4M4"/>
<organism evidence="12 13">
    <name type="scientific">Metarhizium brunneum</name>
    <dbReference type="NCBI Taxonomy" id="500148"/>
    <lineage>
        <taxon>Eukaryota</taxon>
        <taxon>Fungi</taxon>
        <taxon>Dikarya</taxon>
        <taxon>Ascomycota</taxon>
        <taxon>Pezizomycotina</taxon>
        <taxon>Sordariomycetes</taxon>
        <taxon>Hypocreomycetidae</taxon>
        <taxon>Hypocreales</taxon>
        <taxon>Clavicipitaceae</taxon>
        <taxon>Metarhizium</taxon>
    </lineage>
</organism>
<evidence type="ECO:0000256" key="5">
    <source>
        <dbReference type="ARBA" id="ARBA00022927"/>
    </source>
</evidence>
<dbReference type="GeneID" id="26247345"/>
<evidence type="ECO:0000259" key="10">
    <source>
        <dbReference type="Pfam" id="PF07928"/>
    </source>
</evidence>
<dbReference type="PANTHER" id="PTHR12965">
    <property type="entry name" value="VACUOLAR PROTEIN SORTING 54"/>
    <property type="match status" value="1"/>
</dbReference>
<evidence type="ECO:0000256" key="2">
    <source>
        <dbReference type="ARBA" id="ARBA00009150"/>
    </source>
</evidence>
<dbReference type="GO" id="GO:0019905">
    <property type="term" value="F:syntaxin binding"/>
    <property type="evidence" value="ECO:0007669"/>
    <property type="project" value="TreeGrafter"/>
</dbReference>